<evidence type="ECO:0000256" key="5">
    <source>
        <dbReference type="ARBA" id="ARBA00022490"/>
    </source>
</evidence>
<evidence type="ECO:0000256" key="2">
    <source>
        <dbReference type="ARBA" id="ARBA00008107"/>
    </source>
</evidence>
<dbReference type="EMBL" id="AZEA01000033">
    <property type="protein sequence ID" value="KRK86843.1"/>
    <property type="molecule type" value="Genomic_DNA"/>
</dbReference>
<dbReference type="GO" id="GO:0045936">
    <property type="term" value="P:negative regulation of phosphate metabolic process"/>
    <property type="evidence" value="ECO:0007669"/>
    <property type="project" value="InterPro"/>
</dbReference>
<dbReference type="GO" id="GO:0006817">
    <property type="term" value="P:phosphate ion transport"/>
    <property type="evidence" value="ECO:0007669"/>
    <property type="project" value="UniProtKB-KW"/>
</dbReference>
<evidence type="ECO:0000259" key="8">
    <source>
        <dbReference type="Pfam" id="PF01895"/>
    </source>
</evidence>
<dbReference type="InterPro" id="IPR038078">
    <property type="entry name" value="PhoU-like_sf"/>
</dbReference>
<dbReference type="GO" id="GO:0005737">
    <property type="term" value="C:cytoplasm"/>
    <property type="evidence" value="ECO:0007669"/>
    <property type="project" value="UniProtKB-SubCell"/>
</dbReference>
<dbReference type="Pfam" id="PF01895">
    <property type="entry name" value="PhoU"/>
    <property type="match status" value="2"/>
</dbReference>
<feature type="domain" description="PhoU" evidence="8">
    <location>
        <begin position="17"/>
        <end position="103"/>
    </location>
</feature>
<comment type="caution">
    <text evidence="9">The sequence shown here is derived from an EMBL/GenBank/DDBJ whole genome shotgun (WGS) entry which is preliminary data.</text>
</comment>
<evidence type="ECO:0000256" key="6">
    <source>
        <dbReference type="ARBA" id="ARBA00022592"/>
    </source>
</evidence>
<dbReference type="AlphaFoldDB" id="A0A0R1KTP1"/>
<dbReference type="NCBIfam" id="TIGR02135">
    <property type="entry name" value="phoU_full"/>
    <property type="match status" value="1"/>
</dbReference>
<keyword evidence="6 7" id="KW-0592">Phosphate transport</keyword>
<comment type="subunit">
    <text evidence="3 7">Homodimer.</text>
</comment>
<dbReference type="OrthoDB" id="9814256at2"/>
<evidence type="ECO:0000313" key="9">
    <source>
        <dbReference type="EMBL" id="KRK86843.1"/>
    </source>
</evidence>
<dbReference type="PIRSF" id="PIRSF003107">
    <property type="entry name" value="PhoU"/>
    <property type="match status" value="1"/>
</dbReference>
<dbReference type="PATRIC" id="fig|1423808.3.peg.1848"/>
<dbReference type="PANTHER" id="PTHR42930">
    <property type="entry name" value="PHOSPHATE-SPECIFIC TRANSPORT SYSTEM ACCESSORY PROTEIN PHOU"/>
    <property type="match status" value="1"/>
</dbReference>
<keyword evidence="5 7" id="KW-0963">Cytoplasm</keyword>
<dbReference type="InterPro" id="IPR026022">
    <property type="entry name" value="PhoU_dom"/>
</dbReference>
<name>A0A0R1KTP1_9LACO</name>
<reference evidence="9 10" key="1">
    <citation type="journal article" date="2015" name="Genome Announc.">
        <title>Expanding the biotechnology potential of lactobacilli through comparative genomics of 213 strains and associated genera.</title>
        <authorList>
            <person name="Sun Z."/>
            <person name="Harris H.M."/>
            <person name="McCann A."/>
            <person name="Guo C."/>
            <person name="Argimon S."/>
            <person name="Zhang W."/>
            <person name="Yang X."/>
            <person name="Jeffery I.B."/>
            <person name="Cooney J.C."/>
            <person name="Kagawa T.F."/>
            <person name="Liu W."/>
            <person name="Song Y."/>
            <person name="Salvetti E."/>
            <person name="Wrobel A."/>
            <person name="Rasinkangas P."/>
            <person name="Parkhill J."/>
            <person name="Rea M.C."/>
            <person name="O'Sullivan O."/>
            <person name="Ritari J."/>
            <person name="Douillard F.P."/>
            <person name="Paul Ross R."/>
            <person name="Yang R."/>
            <person name="Briner A.E."/>
            <person name="Felis G.E."/>
            <person name="de Vos W.M."/>
            <person name="Barrangou R."/>
            <person name="Klaenhammer T.R."/>
            <person name="Caufield P.W."/>
            <person name="Cui Y."/>
            <person name="Zhang H."/>
            <person name="O'Toole P.W."/>
        </authorList>
    </citation>
    <scope>NUCLEOTIDE SEQUENCE [LARGE SCALE GENOMIC DNA]</scope>
    <source>
        <strain evidence="9 10">DSM 19904</strain>
    </source>
</reference>
<keyword evidence="4 7" id="KW-0813">Transport</keyword>
<sequence length="251" mass="28117">MRELFDDELKKLHGRFVEMGLTISEQIYKSTTAFIEHDKKAAQEVIDADDETNADEMKLEKQALSLIALQQPVATDFRVIISILKASSDLERIGDHAVSMARETIRVKGNPRIPKVEKQIAKMTEEVRNMLESALDAYVKSDADAAKKLSDNDVKVDEQYLLIRDEITEAVESDTATIAASSSYYMVIKLLERIGDHIVNLAEWIVYSAAGQIVELNPGKSNPELVDKLYSEAIVKDKGDSKDNKDSKNNK</sequence>
<gene>
    <name evidence="9" type="ORF">FD17_GL001825</name>
</gene>
<dbReference type="GO" id="GO:0030643">
    <property type="term" value="P:intracellular phosphate ion homeostasis"/>
    <property type="evidence" value="ECO:0007669"/>
    <property type="project" value="InterPro"/>
</dbReference>
<dbReference type="Gene3D" id="1.20.58.220">
    <property type="entry name" value="Phosphate transport system protein phou homolog 2, domain 2"/>
    <property type="match status" value="1"/>
</dbReference>
<accession>A0A0R1KTP1</accession>
<evidence type="ECO:0000313" key="10">
    <source>
        <dbReference type="Proteomes" id="UP000051581"/>
    </source>
</evidence>
<proteinExistence type="inferred from homology"/>
<dbReference type="Proteomes" id="UP000051581">
    <property type="component" value="Unassembled WGS sequence"/>
</dbReference>
<keyword evidence="10" id="KW-1185">Reference proteome</keyword>
<dbReference type="RefSeq" id="WP_057826421.1">
    <property type="nucleotide sequence ID" value="NZ_AZEA01000033.1"/>
</dbReference>
<comment type="subcellular location">
    <subcellularLocation>
        <location evidence="1 7">Cytoplasm</location>
    </subcellularLocation>
</comment>
<comment type="function">
    <text evidence="7">Plays a role in the regulation of phosphate uptake.</text>
</comment>
<evidence type="ECO:0000256" key="3">
    <source>
        <dbReference type="ARBA" id="ARBA00011738"/>
    </source>
</evidence>
<protein>
    <recommendedName>
        <fullName evidence="7">Phosphate-specific transport system accessory protein PhoU</fullName>
    </recommendedName>
</protein>
<evidence type="ECO:0000256" key="4">
    <source>
        <dbReference type="ARBA" id="ARBA00022448"/>
    </source>
</evidence>
<evidence type="ECO:0000256" key="1">
    <source>
        <dbReference type="ARBA" id="ARBA00004496"/>
    </source>
</evidence>
<dbReference type="InterPro" id="IPR028366">
    <property type="entry name" value="PhoU"/>
</dbReference>
<comment type="similarity">
    <text evidence="2 7">Belongs to the PhoU family.</text>
</comment>
<feature type="domain" description="PhoU" evidence="8">
    <location>
        <begin position="120"/>
        <end position="205"/>
    </location>
</feature>
<dbReference type="PANTHER" id="PTHR42930:SF3">
    <property type="entry name" value="PHOSPHATE-SPECIFIC TRANSPORT SYSTEM ACCESSORY PROTEIN PHOU"/>
    <property type="match status" value="1"/>
</dbReference>
<dbReference type="SUPFAM" id="SSF109755">
    <property type="entry name" value="PhoU-like"/>
    <property type="match status" value="1"/>
</dbReference>
<dbReference type="FunFam" id="1.20.58.220:FF:000004">
    <property type="entry name" value="Phosphate-specific transport system accessory protein PhoU"/>
    <property type="match status" value="1"/>
</dbReference>
<evidence type="ECO:0000256" key="7">
    <source>
        <dbReference type="PIRNR" id="PIRNR003107"/>
    </source>
</evidence>
<organism evidence="9 10">
    <name type="scientific">Lentilactobacillus sunkii DSM 19904</name>
    <dbReference type="NCBI Taxonomy" id="1423808"/>
    <lineage>
        <taxon>Bacteria</taxon>
        <taxon>Bacillati</taxon>
        <taxon>Bacillota</taxon>
        <taxon>Bacilli</taxon>
        <taxon>Lactobacillales</taxon>
        <taxon>Lactobacillaceae</taxon>
        <taxon>Lentilactobacillus</taxon>
    </lineage>
</organism>